<name>A0A1H6IZ49_9GAMM</name>
<dbReference type="EMBL" id="CVUD02000002">
    <property type="protein sequence ID" value="SEH54991.1"/>
    <property type="molecule type" value="Genomic_DNA"/>
</dbReference>
<accession>A0A1H6IZ49</accession>
<sequence>MNMNRRKFLRKSLLLGGSVSLATYALSKTTPLVIPKTTNKVTLVSATYANTAHNRQFYLSAKF</sequence>
<dbReference type="AlphaFoldDB" id="A0A1H6IZ49"/>
<evidence type="ECO:0000313" key="3">
    <source>
        <dbReference type="Proteomes" id="UP000198559"/>
    </source>
</evidence>
<feature type="chain" id="PRO_5011456980" description="Secreted protein" evidence="1">
    <location>
        <begin position="28"/>
        <end position="63"/>
    </location>
</feature>
<proteinExistence type="predicted"/>
<evidence type="ECO:0000256" key="1">
    <source>
        <dbReference type="SAM" id="SignalP"/>
    </source>
</evidence>
<protein>
    <recommendedName>
        <fullName evidence="4">Secreted protein</fullName>
    </recommendedName>
</protein>
<feature type="signal peptide" evidence="1">
    <location>
        <begin position="1"/>
        <end position="27"/>
    </location>
</feature>
<dbReference type="STRING" id="235205.BAZSYMB_V2SCAFFOLD00045_5"/>
<reference evidence="3" key="1">
    <citation type="submission" date="2016-06" db="EMBL/GenBank/DDBJ databases">
        <authorList>
            <person name="Petersen J."/>
            <person name="Sayavedra L."/>
        </authorList>
    </citation>
    <scope>NUCLEOTIDE SEQUENCE [LARGE SCALE GENOMIC DNA]</scope>
    <source>
        <strain evidence="3">BazSymB</strain>
    </source>
</reference>
<keyword evidence="1" id="KW-0732">Signal</keyword>
<evidence type="ECO:0000313" key="2">
    <source>
        <dbReference type="EMBL" id="SEH54991.1"/>
    </source>
</evidence>
<evidence type="ECO:0008006" key="4">
    <source>
        <dbReference type="Google" id="ProtNLM"/>
    </source>
</evidence>
<organism evidence="2 3">
    <name type="scientific">Bathymodiolus azoricus thioautotrophic gill symbiont</name>
    <dbReference type="NCBI Taxonomy" id="235205"/>
    <lineage>
        <taxon>Bacteria</taxon>
        <taxon>Pseudomonadati</taxon>
        <taxon>Pseudomonadota</taxon>
        <taxon>Gammaproteobacteria</taxon>
        <taxon>sulfur-oxidizing symbionts</taxon>
    </lineage>
</organism>
<dbReference type="Proteomes" id="UP000198559">
    <property type="component" value="Unassembled WGS sequence"/>
</dbReference>
<gene>
    <name evidence="2" type="ORF">BAZSYMB_V2SCAFFOLD00045_5</name>
</gene>